<proteinExistence type="predicted"/>
<reference evidence="1" key="1">
    <citation type="submission" date="2014-11" db="EMBL/GenBank/DDBJ databases">
        <authorList>
            <person name="Amaro Gonzalez C."/>
        </authorList>
    </citation>
    <scope>NUCLEOTIDE SEQUENCE</scope>
</reference>
<dbReference type="AlphaFoldDB" id="A0A0E9VHV7"/>
<dbReference type="EMBL" id="GBXM01031572">
    <property type="protein sequence ID" value="JAH77005.1"/>
    <property type="molecule type" value="Transcribed_RNA"/>
</dbReference>
<protein>
    <submittedName>
        <fullName evidence="1">Uncharacterized protein</fullName>
    </submittedName>
</protein>
<evidence type="ECO:0000313" key="1">
    <source>
        <dbReference type="EMBL" id="JAH77005.1"/>
    </source>
</evidence>
<accession>A0A0E9VHV7</accession>
<reference evidence="1" key="2">
    <citation type="journal article" date="2015" name="Fish Shellfish Immunol.">
        <title>Early steps in the European eel (Anguilla anguilla)-Vibrio vulnificus interaction in the gills: Role of the RtxA13 toxin.</title>
        <authorList>
            <person name="Callol A."/>
            <person name="Pajuelo D."/>
            <person name="Ebbesson L."/>
            <person name="Teles M."/>
            <person name="MacKenzie S."/>
            <person name="Amaro C."/>
        </authorList>
    </citation>
    <scope>NUCLEOTIDE SEQUENCE</scope>
</reference>
<organism evidence="1">
    <name type="scientific">Anguilla anguilla</name>
    <name type="common">European freshwater eel</name>
    <name type="synonym">Muraena anguilla</name>
    <dbReference type="NCBI Taxonomy" id="7936"/>
    <lineage>
        <taxon>Eukaryota</taxon>
        <taxon>Metazoa</taxon>
        <taxon>Chordata</taxon>
        <taxon>Craniata</taxon>
        <taxon>Vertebrata</taxon>
        <taxon>Euteleostomi</taxon>
        <taxon>Actinopterygii</taxon>
        <taxon>Neopterygii</taxon>
        <taxon>Teleostei</taxon>
        <taxon>Anguilliformes</taxon>
        <taxon>Anguillidae</taxon>
        <taxon>Anguilla</taxon>
    </lineage>
</organism>
<sequence>MLQDLQQTSVSTRFVKSKMSFL</sequence>
<name>A0A0E9VHV7_ANGAN</name>